<keyword evidence="1" id="KW-0004">4Fe-4S</keyword>
<dbReference type="EMBL" id="JAUSUR010000001">
    <property type="protein sequence ID" value="MDQ0359272.1"/>
    <property type="molecule type" value="Genomic_DNA"/>
</dbReference>
<dbReference type="Gene3D" id="3.40.50.1780">
    <property type="match status" value="1"/>
</dbReference>
<dbReference type="InterPro" id="IPR007202">
    <property type="entry name" value="4Fe-4S_dom"/>
</dbReference>
<evidence type="ECO:0000256" key="1">
    <source>
        <dbReference type="ARBA" id="ARBA00022485"/>
    </source>
</evidence>
<evidence type="ECO:0000259" key="6">
    <source>
        <dbReference type="PROSITE" id="PS51656"/>
    </source>
</evidence>
<keyword evidence="4" id="KW-0411">Iron-sulfur</keyword>
<dbReference type="Pfam" id="PF04060">
    <property type="entry name" value="FeS"/>
    <property type="match status" value="1"/>
</dbReference>
<evidence type="ECO:0000256" key="4">
    <source>
        <dbReference type="ARBA" id="ARBA00023014"/>
    </source>
</evidence>
<dbReference type="Gene3D" id="3.30.70.20">
    <property type="match status" value="1"/>
</dbReference>
<evidence type="ECO:0000313" key="8">
    <source>
        <dbReference type="Proteomes" id="UP001230220"/>
    </source>
</evidence>
<dbReference type="InterPro" id="IPR017900">
    <property type="entry name" value="4Fe4S_Fe_S_CS"/>
</dbReference>
<accession>A0ABU0DXD3</accession>
<reference evidence="7 8" key="1">
    <citation type="submission" date="2023-07" db="EMBL/GenBank/DDBJ databases">
        <title>Genomic Encyclopedia of Type Strains, Phase IV (KMG-IV): sequencing the most valuable type-strain genomes for metagenomic binning, comparative biology and taxonomic classification.</title>
        <authorList>
            <person name="Goeker M."/>
        </authorList>
    </citation>
    <scope>NUCLEOTIDE SEQUENCE [LARGE SCALE GENOMIC DNA]</scope>
    <source>
        <strain evidence="7 8">DSM 16784</strain>
    </source>
</reference>
<feature type="domain" description="4Fe-4S" evidence="6">
    <location>
        <begin position="338"/>
        <end position="399"/>
    </location>
</feature>
<sequence length="551" mass="61977">MNAYIKSKRTNCKNCYKCIRHCALKSLCFSNDQASILKDDCVYCGECYLICPQNVKSIVSDVDKVKQLLQQDQQVVASIAPSFHALSDTNYAQLTKQLKSIGFSAVEETAVGAAMVKTEYEHLCDENTQDVMITSCCHSVNLLIQKYYPEVLRNLIDVVTPMEAHARVIKQNSPNAKVVFIGPCISKKAEIDDCESNVDVVLTFDDLDELITTSNGSEKEIGLGIPTRRFPTTGGILSTMKKNDHYTYLSIDGMENCMQTLEDIRNGNIKNCFIEMSLCTGSCAGGPVMRKRGFSRLQGTIEIFDKAQTGTLVDVPQLDLHTVFESKQKPQLHIGDAMIDEVLKKIGKTSKEHELNCGSCGYNTCREKAIAVLQGKANLEMCMPYLRDRAESFSDNIIRNTPNGIIVLNEEFEIEQMNDAACDILNLNNSYEIVGEQVIRVLDPKIIMDTYLDGKNTYDKKIYLAECDKHINLSVISDRSYHILICIMRDITQETRVRKERDKLRQSTIEITDEIVEKQMRSVQEIASLLGETTAETKVAMTKLKELLHNE</sequence>
<dbReference type="Pfam" id="PF13188">
    <property type="entry name" value="PAS_8"/>
    <property type="match status" value="1"/>
</dbReference>
<dbReference type="PANTHER" id="PTHR11615">
    <property type="entry name" value="NITRATE, FORMATE, IRON DEHYDROGENASE"/>
    <property type="match status" value="1"/>
</dbReference>
<dbReference type="Proteomes" id="UP001230220">
    <property type="component" value="Unassembled WGS sequence"/>
</dbReference>
<keyword evidence="3" id="KW-0408">Iron</keyword>
<dbReference type="SUPFAM" id="SSF54862">
    <property type="entry name" value="4Fe-4S ferredoxins"/>
    <property type="match status" value="1"/>
</dbReference>
<dbReference type="Gene3D" id="3.30.450.20">
    <property type="entry name" value="PAS domain"/>
    <property type="match status" value="1"/>
</dbReference>
<gene>
    <name evidence="7" type="ORF">J2S15_000003</name>
</gene>
<dbReference type="Pfam" id="PF00037">
    <property type="entry name" value="Fer4"/>
    <property type="match status" value="1"/>
</dbReference>
<dbReference type="InterPro" id="IPR017896">
    <property type="entry name" value="4Fe4S_Fe-S-bd"/>
</dbReference>
<dbReference type="InterPro" id="IPR050340">
    <property type="entry name" value="Cytosolic_Fe-S_CAF"/>
</dbReference>
<dbReference type="CDD" id="cd00130">
    <property type="entry name" value="PAS"/>
    <property type="match status" value="1"/>
</dbReference>
<dbReference type="InterPro" id="IPR035965">
    <property type="entry name" value="PAS-like_dom_sf"/>
</dbReference>
<name>A0ABU0DXD3_9FIRM</name>
<proteinExistence type="predicted"/>
<evidence type="ECO:0000259" key="5">
    <source>
        <dbReference type="PROSITE" id="PS51379"/>
    </source>
</evidence>
<dbReference type="InterPro" id="IPR000014">
    <property type="entry name" value="PAS"/>
</dbReference>
<dbReference type="PROSITE" id="PS00198">
    <property type="entry name" value="4FE4S_FER_1"/>
    <property type="match status" value="1"/>
</dbReference>
<dbReference type="RefSeq" id="WP_307404248.1">
    <property type="nucleotide sequence ID" value="NZ_JAUSUR010000001.1"/>
</dbReference>
<evidence type="ECO:0000313" key="7">
    <source>
        <dbReference type="EMBL" id="MDQ0359272.1"/>
    </source>
</evidence>
<dbReference type="PROSITE" id="PS51379">
    <property type="entry name" value="4FE4S_FER_2"/>
    <property type="match status" value="1"/>
</dbReference>
<dbReference type="Pfam" id="PF02906">
    <property type="entry name" value="Fe_hyd_lg_C"/>
    <property type="match status" value="2"/>
</dbReference>
<dbReference type="InterPro" id="IPR004108">
    <property type="entry name" value="Fe_hydrogenase_lsu_C"/>
</dbReference>
<feature type="domain" description="4Fe-4S ferredoxin-type" evidence="5">
    <location>
        <begin position="32"/>
        <end position="61"/>
    </location>
</feature>
<keyword evidence="2" id="KW-0479">Metal-binding</keyword>
<organism evidence="7 8">
    <name type="scientific">Breznakia pachnodae</name>
    <dbReference type="NCBI Taxonomy" id="265178"/>
    <lineage>
        <taxon>Bacteria</taxon>
        <taxon>Bacillati</taxon>
        <taxon>Bacillota</taxon>
        <taxon>Erysipelotrichia</taxon>
        <taxon>Erysipelotrichales</taxon>
        <taxon>Erysipelotrichaceae</taxon>
        <taxon>Breznakia</taxon>
    </lineage>
</organism>
<evidence type="ECO:0000256" key="3">
    <source>
        <dbReference type="ARBA" id="ARBA00023004"/>
    </source>
</evidence>
<keyword evidence="8" id="KW-1185">Reference proteome</keyword>
<dbReference type="Gene3D" id="1.10.15.40">
    <property type="entry name" value="Electron transport complex subunit B, putative Fe-S cluster"/>
    <property type="match status" value="1"/>
</dbReference>
<comment type="caution">
    <text evidence="7">The sequence shown here is derived from an EMBL/GenBank/DDBJ whole genome shotgun (WGS) entry which is preliminary data.</text>
</comment>
<dbReference type="InterPro" id="IPR009016">
    <property type="entry name" value="Fe_hydrogenase"/>
</dbReference>
<evidence type="ECO:0000256" key="2">
    <source>
        <dbReference type="ARBA" id="ARBA00022723"/>
    </source>
</evidence>
<dbReference type="PROSITE" id="PS51656">
    <property type="entry name" value="4FE4S"/>
    <property type="match status" value="1"/>
</dbReference>
<dbReference type="SUPFAM" id="SSF53920">
    <property type="entry name" value="Fe-only hydrogenase"/>
    <property type="match status" value="1"/>
</dbReference>
<dbReference type="SUPFAM" id="SSF55785">
    <property type="entry name" value="PYP-like sensor domain (PAS domain)"/>
    <property type="match status" value="1"/>
</dbReference>
<protein>
    <submittedName>
        <fullName evidence="7">Iron only hydrogenase large subunit-like protein/uncharacterized Fe-S cluster-containing protein</fullName>
    </submittedName>
</protein>